<dbReference type="AlphaFoldDB" id="A0A6M1KMP3"/>
<protein>
    <submittedName>
        <fullName evidence="1">Uncharacterized protein</fullName>
    </submittedName>
</protein>
<organism evidence="1 2">
    <name type="scientific">Streptococcus equi subsp. ruminatorum</name>
    <dbReference type="NCBI Taxonomy" id="254358"/>
    <lineage>
        <taxon>Bacteria</taxon>
        <taxon>Bacillati</taxon>
        <taxon>Bacillota</taxon>
        <taxon>Bacilli</taxon>
        <taxon>Lactobacillales</taxon>
        <taxon>Streptococcaceae</taxon>
        <taxon>Streptococcus</taxon>
    </lineage>
</organism>
<accession>A0A6M1KMP3</accession>
<proteinExistence type="predicted"/>
<evidence type="ECO:0000313" key="2">
    <source>
        <dbReference type="Proteomes" id="UP000479499"/>
    </source>
</evidence>
<comment type="caution">
    <text evidence="1">The sequence shown here is derived from an EMBL/GenBank/DDBJ whole genome shotgun (WGS) entry which is preliminary data.</text>
</comment>
<reference evidence="1 2" key="1">
    <citation type="submission" date="2020-02" db="EMBL/GenBank/DDBJ databases">
        <title>M-like protein SrM is not crucial to the virulence of a novel isolate of Streptococcus equi subsp. ruminatorum from Macaca mulatta.</title>
        <authorList>
            <person name="Guo G."/>
            <person name="Cheng L."/>
            <person name="Zhang W."/>
        </authorList>
    </citation>
    <scope>NUCLEOTIDE SEQUENCE [LARGE SCALE GENOMIC DNA]</scope>
    <source>
        <strain evidence="1 2">FJ1804</strain>
    </source>
</reference>
<gene>
    <name evidence="1" type="ORF">G5B50_04325</name>
</gene>
<dbReference type="EMBL" id="JAAKFZ010000008">
    <property type="protein sequence ID" value="NGL83999.1"/>
    <property type="molecule type" value="Genomic_DNA"/>
</dbReference>
<name>A0A6M1KMP3_9STRE</name>
<sequence length="49" mass="5987">MEEETKLNQETMTTMVGKYECYARQLEKLSFVFNYNSELRTKDEWEKTI</sequence>
<evidence type="ECO:0000313" key="1">
    <source>
        <dbReference type="EMBL" id="NGL83999.1"/>
    </source>
</evidence>
<dbReference type="RefSeq" id="WP_164335809.1">
    <property type="nucleotide sequence ID" value="NZ_JAAKFZ010000008.1"/>
</dbReference>
<dbReference type="Proteomes" id="UP000479499">
    <property type="component" value="Unassembled WGS sequence"/>
</dbReference>